<gene>
    <name evidence="2" type="ORF">TRUGW13939_06562</name>
</gene>
<dbReference type="EMBL" id="CP055900">
    <property type="protein sequence ID" value="QKX59428.1"/>
    <property type="molecule type" value="Genomic_DNA"/>
</dbReference>
<feature type="region of interest" description="Disordered" evidence="1">
    <location>
        <begin position="1"/>
        <end position="23"/>
    </location>
</feature>
<evidence type="ECO:0000313" key="3">
    <source>
        <dbReference type="Proteomes" id="UP000509510"/>
    </source>
</evidence>
<protein>
    <submittedName>
        <fullName evidence="2">Uncharacterized protein</fullName>
    </submittedName>
</protein>
<organism evidence="2 3">
    <name type="scientific">Talaromyces rugulosus</name>
    <name type="common">Penicillium rugulosum</name>
    <dbReference type="NCBI Taxonomy" id="121627"/>
    <lineage>
        <taxon>Eukaryota</taxon>
        <taxon>Fungi</taxon>
        <taxon>Dikarya</taxon>
        <taxon>Ascomycota</taxon>
        <taxon>Pezizomycotina</taxon>
        <taxon>Eurotiomycetes</taxon>
        <taxon>Eurotiomycetidae</taxon>
        <taxon>Eurotiales</taxon>
        <taxon>Trichocomaceae</taxon>
        <taxon>Talaromyces</taxon>
        <taxon>Talaromyces sect. Islandici</taxon>
    </lineage>
</organism>
<reference evidence="3" key="1">
    <citation type="submission" date="2020-06" db="EMBL/GenBank/DDBJ databases">
        <title>A chromosome-scale genome assembly of Talaromyces rugulosus W13939.</title>
        <authorList>
            <person name="Wang B."/>
            <person name="Guo L."/>
            <person name="Ye K."/>
            <person name="Wang L."/>
        </authorList>
    </citation>
    <scope>NUCLEOTIDE SEQUENCE [LARGE SCALE GENOMIC DNA]</scope>
    <source>
        <strain evidence="3">W13939</strain>
    </source>
</reference>
<name>A0A7H8R0F2_TALRU</name>
<dbReference type="GeneID" id="55994057"/>
<proteinExistence type="predicted"/>
<dbReference type="AlphaFoldDB" id="A0A7H8R0F2"/>
<sequence length="140" mass="15616">MAEPVGTAPSSEPTPDPSPAGSVIPIAEHIKHQHPKSTPPHEDWTYVDFALIQDKVLRHLHRKLGKDNVTSLRVQIGYRDTIGLGVIGIVLKENIAHNWVTLNSDIETIARHNLRKEKPGFGLIHLEISYQLLPPVPLIR</sequence>
<accession>A0A7H8R0F2</accession>
<evidence type="ECO:0000313" key="2">
    <source>
        <dbReference type="EMBL" id="QKX59428.1"/>
    </source>
</evidence>
<evidence type="ECO:0000256" key="1">
    <source>
        <dbReference type="SAM" id="MobiDB-lite"/>
    </source>
</evidence>
<keyword evidence="3" id="KW-1185">Reference proteome</keyword>
<dbReference type="RefSeq" id="XP_035345606.1">
    <property type="nucleotide sequence ID" value="XM_035489713.1"/>
</dbReference>
<dbReference type="KEGG" id="trg:TRUGW13939_06562"/>
<dbReference type="Proteomes" id="UP000509510">
    <property type="component" value="Chromosome III"/>
</dbReference>